<protein>
    <submittedName>
        <fullName evidence="2">Polyketide antibiotic exporter</fullName>
    </submittedName>
</protein>
<feature type="transmembrane region" description="Helical" evidence="1">
    <location>
        <begin position="121"/>
        <end position="146"/>
    </location>
</feature>
<reference evidence="2" key="1">
    <citation type="submission" date="2014-07" db="EMBL/GenBank/DDBJ databases">
        <authorList>
            <person name="Hornung V.Bastian."/>
        </authorList>
    </citation>
    <scope>NUCLEOTIDE SEQUENCE</scope>
    <source>
        <strain evidence="2">PCE-S</strain>
    </source>
</reference>
<feature type="transmembrane region" description="Helical" evidence="1">
    <location>
        <begin position="340"/>
        <end position="363"/>
    </location>
</feature>
<feature type="transmembrane region" description="Helical" evidence="1">
    <location>
        <begin position="236"/>
        <end position="256"/>
    </location>
</feature>
<feature type="transmembrane region" description="Helical" evidence="1">
    <location>
        <begin position="21"/>
        <end position="45"/>
    </location>
</feature>
<dbReference type="EMBL" id="LK996017">
    <property type="protein sequence ID" value="CDX02245.1"/>
    <property type="molecule type" value="Genomic_DNA"/>
</dbReference>
<feature type="transmembrane region" description="Helical" evidence="1">
    <location>
        <begin position="432"/>
        <end position="449"/>
    </location>
</feature>
<keyword evidence="1" id="KW-0812">Transmembrane</keyword>
<keyword evidence="1" id="KW-0472">Membrane</keyword>
<feature type="transmembrane region" description="Helical" evidence="1">
    <location>
        <begin position="196"/>
        <end position="216"/>
    </location>
</feature>
<sequence>MKRYFQGTAAIMTLSMRQNRVFTLAWLLLPGLWVAINTLSSLVLFPTQEALAEMGVTLIDPLTVAIHGPLLDVSVAGFVTWRTKVFLVLASGIFSMIYVVRHTRLAEEQGKRELLEANVTGSLAALAAALLNMLLINAAAALLALLGMTALGLGFTGSLAHCLGFLAAASALGLMAGLVAQFFVGASAARGTSFGCLGLLFALHILWNVSGGNHPAAYLNPLEWPLLIRPFAGERFSVLLISLTIMILPAALSLWMTHKRDVGAGLIPQREGRAFAKPGFCSLPALAWRTQKGLFLSWLIFYAVFSFALGCASYLMVSAVSSAETLAELIARLGGVDRAFMSLMLYIVSMLISVYVLMSAGILRREETAKGELLLSLPVRRSRFAFGHLVYIFGGSAALALVSGLCAGLGAMIGTGDQSALVRLFFEMAGKIPAIWAFGGISMLLFGALPRWMSGLSYGLMVLFVLLEILWEQQSVSDAVYALSPFSWVTPLKVAQPPSVLVLLCALSALLAVSGIALFERRDAAMH</sequence>
<feature type="transmembrane region" description="Helical" evidence="1">
    <location>
        <begin position="299"/>
        <end position="320"/>
    </location>
</feature>
<gene>
    <name evidence="2" type="ORF">DPCES_2358</name>
</gene>
<name>A0A098B1M0_DESHA</name>
<accession>A0A098B1M0</accession>
<dbReference type="PATRIC" id="fig|49338.4.peg.2537"/>
<keyword evidence="1" id="KW-1133">Transmembrane helix</keyword>
<feature type="transmembrane region" description="Helical" evidence="1">
    <location>
        <begin position="456"/>
        <end position="474"/>
    </location>
</feature>
<feature type="transmembrane region" description="Helical" evidence="1">
    <location>
        <begin position="384"/>
        <end position="412"/>
    </location>
</feature>
<evidence type="ECO:0000256" key="1">
    <source>
        <dbReference type="SAM" id="Phobius"/>
    </source>
</evidence>
<dbReference type="RefSeq" id="WP_005812815.1">
    <property type="nucleotide sequence ID" value="NZ_CABKQQ010000042.1"/>
</dbReference>
<evidence type="ECO:0000313" key="2">
    <source>
        <dbReference type="EMBL" id="CDX02245.1"/>
    </source>
</evidence>
<feature type="transmembrane region" description="Helical" evidence="1">
    <location>
        <begin position="158"/>
        <end position="184"/>
    </location>
</feature>
<proteinExistence type="predicted"/>
<feature type="transmembrane region" description="Helical" evidence="1">
    <location>
        <begin position="81"/>
        <end position="100"/>
    </location>
</feature>
<feature type="transmembrane region" description="Helical" evidence="1">
    <location>
        <begin position="494"/>
        <end position="519"/>
    </location>
</feature>
<dbReference type="AlphaFoldDB" id="A0A098B1M0"/>
<organism evidence="2">
    <name type="scientific">Desulfitobacterium hafniense</name>
    <name type="common">Desulfitobacterium frappieri</name>
    <dbReference type="NCBI Taxonomy" id="49338"/>
    <lineage>
        <taxon>Bacteria</taxon>
        <taxon>Bacillati</taxon>
        <taxon>Bacillota</taxon>
        <taxon>Clostridia</taxon>
        <taxon>Eubacteriales</taxon>
        <taxon>Desulfitobacteriaceae</taxon>
        <taxon>Desulfitobacterium</taxon>
    </lineage>
</organism>